<sequence length="775" mass="88926">MKFCVNTDKKNSWYIGVNNYDPKMINKLETLMFQGNGYMGMRAVSEERQLNERRNMFVSGTFDAFPSEVTELPNLPDILNMEIQIDDMPLSLSTGRVENYQKSLNLKNGELTRNFDWIINDKRVNFKYSRFVSMKDKHLFVSKVEITSDKDINVKVQSGIDGQQSNSETQHMMEGDKRLYDGKFIQMKSETQQSHIKFVFNVRHKLYVDEVLMGNKPYMKMGRRQIFGNYDVDMKANQKFTLVKYANVYTSMDEHHNADKMAESSVDDLKFASLSNYKELLQKSARVWNQNIWKKSFVQIESDDVMPQVSINFARYQLAANTPHDPRKNIGAKGITGEGYKGHSFWDTETFMLPYYTFTMPEVARNLLTYRYLGLEGAHKKALANNYKGAQFPWEAAHPADGETTPLWGSADIVTGKPMKIWSGFIEQHITSDIVIALMDYMNATGDHDFAEKMGFEIILDAAKFWSSRLEYNQAQDIYEINDVIGPDEYKEHVNNNAYTNFTARWCIQKAIKVYNLIKEDNPALYVDLNDKLNLKKTYGDWIKQVNKIYVPQPNADGVIAEDDQYLSKKIIDVSKFKVNDQISNVFKYYNLSQINDMQITKQADVLLLIYLFEDMFTDKVKMSNWNYYEPKTTHDSSLSLSIHSILASDLGLADEAYKLYEMSCETDLGVHVGKAAQGLHMAACGGVWNMTVQGFGGMRIDNGRLKIEPHLPDNWKSLKYQIQWQGSTVKVSVDNENLVVEAVGKGVEFINHGQTYQVAANSNVAVETSVEEFV</sequence>
<dbReference type="RefSeq" id="WP_041501126.1">
    <property type="nucleotide sequence ID" value="NZ_BJDV01000005.1"/>
</dbReference>
<dbReference type="GO" id="GO:0004553">
    <property type="term" value="F:hydrolase activity, hydrolyzing O-glycosyl compounds"/>
    <property type="evidence" value="ECO:0007669"/>
    <property type="project" value="TreeGrafter"/>
</dbReference>
<dbReference type="Pfam" id="PF03636">
    <property type="entry name" value="Glyco_hydro_65N"/>
    <property type="match status" value="1"/>
</dbReference>
<feature type="active site" description="Proton donor" evidence="4">
    <location>
        <position position="489"/>
    </location>
</feature>
<feature type="domain" description="Glycoside hydrolase family 65 central catalytic" evidence="6">
    <location>
        <begin position="314"/>
        <end position="690"/>
    </location>
</feature>
<reference evidence="9 10" key="1">
    <citation type="submission" date="2015-08" db="EMBL/GenBank/DDBJ databases">
        <title>Genomic sequence of Lactobacillus heilongjiangensis DSM 28069, isolated from Chinese traditional pickle.</title>
        <authorList>
            <person name="Jiang X."/>
            <person name="Zheng B."/>
            <person name="Cheng H."/>
        </authorList>
    </citation>
    <scope>NUCLEOTIDE SEQUENCE [LARGE SCALE GENOMIC DNA]</scope>
    <source>
        <strain evidence="9 10">DSM 28069</strain>
    </source>
</reference>
<evidence type="ECO:0000313" key="9">
    <source>
        <dbReference type="EMBL" id="ALB29733.1"/>
    </source>
</evidence>
<dbReference type="InterPro" id="IPR005194">
    <property type="entry name" value="Glyco_hydro_65_C"/>
</dbReference>
<feature type="domain" description="Glycoside hydrolase family 65 N-terminal" evidence="8">
    <location>
        <begin position="18"/>
        <end position="251"/>
    </location>
</feature>
<keyword evidence="10" id="KW-1185">Reference proteome</keyword>
<dbReference type="STRING" id="1074467.JP39_10410"/>
<dbReference type="GO" id="GO:0030246">
    <property type="term" value="F:carbohydrate binding"/>
    <property type="evidence" value="ECO:0007669"/>
    <property type="project" value="InterPro"/>
</dbReference>
<dbReference type="InterPro" id="IPR011013">
    <property type="entry name" value="Gal_mutarotase_sf_dom"/>
</dbReference>
<organism evidence="9 10">
    <name type="scientific">Companilactobacillus heilongjiangensis</name>
    <dbReference type="NCBI Taxonomy" id="1074467"/>
    <lineage>
        <taxon>Bacteria</taxon>
        <taxon>Bacillati</taxon>
        <taxon>Bacillota</taxon>
        <taxon>Bacilli</taxon>
        <taxon>Lactobacillales</taxon>
        <taxon>Lactobacillaceae</taxon>
        <taxon>Companilactobacillus</taxon>
    </lineage>
</organism>
<evidence type="ECO:0000256" key="4">
    <source>
        <dbReference type="PIRSR" id="PIRSR036289-50"/>
    </source>
</evidence>
<evidence type="ECO:0000256" key="5">
    <source>
        <dbReference type="PIRSR" id="PIRSR036289-51"/>
    </source>
</evidence>
<dbReference type="Proteomes" id="UP000061546">
    <property type="component" value="Chromosome"/>
</dbReference>
<dbReference type="InterPro" id="IPR017045">
    <property type="entry name" value="Malt_Pase/Glycosyl_Hdrlase"/>
</dbReference>
<dbReference type="OrthoDB" id="9758855at2"/>
<name>A0A0K2LEX4_9LACO</name>
<dbReference type="EMBL" id="CP012559">
    <property type="protein sequence ID" value="ALB29733.1"/>
    <property type="molecule type" value="Genomic_DNA"/>
</dbReference>
<comment type="similarity">
    <text evidence="1">Belongs to the glycosyl hydrolase 65 family.</text>
</comment>
<dbReference type="Gene3D" id="2.70.98.40">
    <property type="entry name" value="Glycoside hydrolase, family 65, N-terminal domain"/>
    <property type="match status" value="1"/>
</dbReference>
<evidence type="ECO:0008006" key="11">
    <source>
        <dbReference type="Google" id="ProtNLM"/>
    </source>
</evidence>
<dbReference type="PANTHER" id="PTHR11051">
    <property type="entry name" value="GLYCOSYL HYDROLASE-RELATED"/>
    <property type="match status" value="1"/>
</dbReference>
<dbReference type="InterPro" id="IPR008928">
    <property type="entry name" value="6-hairpin_glycosidase_sf"/>
</dbReference>
<proteinExistence type="inferred from homology"/>
<evidence type="ECO:0000259" key="7">
    <source>
        <dbReference type="Pfam" id="PF03633"/>
    </source>
</evidence>
<dbReference type="GO" id="GO:0016757">
    <property type="term" value="F:glycosyltransferase activity"/>
    <property type="evidence" value="ECO:0007669"/>
    <property type="project" value="UniProtKB-KW"/>
</dbReference>
<evidence type="ECO:0000256" key="2">
    <source>
        <dbReference type="ARBA" id="ARBA00022676"/>
    </source>
</evidence>
<dbReference type="PANTHER" id="PTHR11051:SF8">
    <property type="entry name" value="PROTEIN-GLUCOSYLGALACTOSYLHYDROXYLYSINE GLUCOSIDASE"/>
    <property type="match status" value="1"/>
</dbReference>
<dbReference type="PIRSF" id="PIRSF036289">
    <property type="entry name" value="Glycosyl_hydrolase_malt_phosph"/>
    <property type="match status" value="1"/>
</dbReference>
<dbReference type="Gene3D" id="1.50.10.10">
    <property type="match status" value="1"/>
</dbReference>
<dbReference type="KEGG" id="lhi:JP39_10410"/>
<evidence type="ECO:0000256" key="1">
    <source>
        <dbReference type="ARBA" id="ARBA00006768"/>
    </source>
</evidence>
<accession>A0A0K2LEX4</accession>
<evidence type="ECO:0000313" key="10">
    <source>
        <dbReference type="Proteomes" id="UP000061546"/>
    </source>
</evidence>
<feature type="binding site" evidence="5">
    <location>
        <begin position="602"/>
        <end position="603"/>
    </location>
    <ligand>
        <name>substrate</name>
    </ligand>
</feature>
<dbReference type="SUPFAM" id="SSF48208">
    <property type="entry name" value="Six-hairpin glycosidases"/>
    <property type="match status" value="1"/>
</dbReference>
<evidence type="ECO:0000259" key="6">
    <source>
        <dbReference type="Pfam" id="PF03632"/>
    </source>
</evidence>
<dbReference type="Pfam" id="PF03633">
    <property type="entry name" value="Glyco_hydro_65C"/>
    <property type="match status" value="1"/>
</dbReference>
<evidence type="ECO:0000256" key="3">
    <source>
        <dbReference type="ARBA" id="ARBA00022679"/>
    </source>
</evidence>
<evidence type="ECO:0000259" key="8">
    <source>
        <dbReference type="Pfam" id="PF03636"/>
    </source>
</evidence>
<feature type="binding site" evidence="5">
    <location>
        <begin position="346"/>
        <end position="347"/>
    </location>
    <ligand>
        <name>substrate</name>
    </ligand>
</feature>
<dbReference type="SUPFAM" id="SSF74650">
    <property type="entry name" value="Galactose mutarotase-like"/>
    <property type="match status" value="1"/>
</dbReference>
<dbReference type="InterPro" id="IPR012341">
    <property type="entry name" value="6hp_glycosidase-like_sf"/>
</dbReference>
<dbReference type="InterPro" id="IPR005195">
    <property type="entry name" value="Glyco_hydro_65_M"/>
</dbReference>
<gene>
    <name evidence="9" type="ORF">JP39_10410</name>
</gene>
<keyword evidence="2" id="KW-0328">Glycosyltransferase</keyword>
<dbReference type="AlphaFoldDB" id="A0A0K2LEX4"/>
<dbReference type="InterPro" id="IPR037018">
    <property type="entry name" value="GH65_N"/>
</dbReference>
<dbReference type="InterPro" id="IPR005196">
    <property type="entry name" value="Glyco_hydro_65_N"/>
</dbReference>
<protein>
    <recommendedName>
        <fullName evidence="11">Trehalase</fullName>
    </recommendedName>
</protein>
<dbReference type="Pfam" id="PF03632">
    <property type="entry name" value="Glyco_hydro_65m"/>
    <property type="match status" value="1"/>
</dbReference>
<feature type="domain" description="Glycoside hydrolase family 65 C-terminal" evidence="7">
    <location>
        <begin position="699"/>
        <end position="759"/>
    </location>
</feature>
<dbReference type="GO" id="GO:0005975">
    <property type="term" value="P:carbohydrate metabolic process"/>
    <property type="evidence" value="ECO:0007669"/>
    <property type="project" value="InterPro"/>
</dbReference>
<keyword evidence="3" id="KW-0808">Transferase</keyword>
<dbReference type="Gene3D" id="2.60.420.10">
    <property type="entry name" value="Maltose phosphorylase, domain 3"/>
    <property type="match status" value="1"/>
</dbReference>